<dbReference type="GO" id="GO:0043565">
    <property type="term" value="F:sequence-specific DNA binding"/>
    <property type="evidence" value="ECO:0007669"/>
    <property type="project" value="InterPro"/>
</dbReference>
<keyword evidence="2" id="KW-0238">DNA-binding</keyword>
<reference evidence="5 6" key="1">
    <citation type="submission" date="2018-03" db="EMBL/GenBank/DDBJ databases">
        <authorList>
            <person name="Keele B.F."/>
        </authorList>
    </citation>
    <scope>NUCLEOTIDE SEQUENCE [LARGE SCALE GENOMIC DNA]</scope>
    <source>
        <strain evidence="5 6">CeCT 8812</strain>
    </source>
</reference>
<dbReference type="Gene3D" id="1.10.10.60">
    <property type="entry name" value="Homeodomain-like"/>
    <property type="match status" value="2"/>
</dbReference>
<evidence type="ECO:0000313" key="5">
    <source>
        <dbReference type="EMBL" id="SPF28018.1"/>
    </source>
</evidence>
<dbReference type="PROSITE" id="PS00041">
    <property type="entry name" value="HTH_ARAC_FAMILY_1"/>
    <property type="match status" value="1"/>
</dbReference>
<dbReference type="PRINTS" id="PR00032">
    <property type="entry name" value="HTHARAC"/>
</dbReference>
<proteinExistence type="predicted"/>
<dbReference type="SUPFAM" id="SSF46689">
    <property type="entry name" value="Homeodomain-like"/>
    <property type="match status" value="2"/>
</dbReference>
<dbReference type="InterPro" id="IPR020449">
    <property type="entry name" value="Tscrpt_reg_AraC-type_HTH"/>
</dbReference>
<dbReference type="Proteomes" id="UP000244932">
    <property type="component" value="Unassembled WGS sequence"/>
</dbReference>
<protein>
    <submittedName>
        <fullName evidence="5">Exoenzyme S synthesis regulatory protein ExsA</fullName>
    </submittedName>
</protein>
<dbReference type="GO" id="GO:0003700">
    <property type="term" value="F:DNA-binding transcription factor activity"/>
    <property type="evidence" value="ECO:0007669"/>
    <property type="project" value="InterPro"/>
</dbReference>
<dbReference type="InterPro" id="IPR009594">
    <property type="entry name" value="Tscrpt_reg_HTH_AraC_N"/>
</dbReference>
<evidence type="ECO:0000256" key="3">
    <source>
        <dbReference type="ARBA" id="ARBA00023163"/>
    </source>
</evidence>
<dbReference type="SMART" id="SM00342">
    <property type="entry name" value="HTH_ARAC"/>
    <property type="match status" value="1"/>
</dbReference>
<dbReference type="InterPro" id="IPR009057">
    <property type="entry name" value="Homeodomain-like_sf"/>
</dbReference>
<evidence type="ECO:0000259" key="4">
    <source>
        <dbReference type="PROSITE" id="PS01124"/>
    </source>
</evidence>
<accession>A0A2R8A7L0</accession>
<dbReference type="EMBL" id="OMKW01000001">
    <property type="protein sequence ID" value="SPF28018.1"/>
    <property type="molecule type" value="Genomic_DNA"/>
</dbReference>
<dbReference type="AlphaFoldDB" id="A0A2R8A7L0"/>
<keyword evidence="3" id="KW-0804">Transcription</keyword>
<evidence type="ECO:0000313" key="6">
    <source>
        <dbReference type="Proteomes" id="UP000244932"/>
    </source>
</evidence>
<dbReference type="PROSITE" id="PS01124">
    <property type="entry name" value="HTH_ARAC_FAMILY_2"/>
    <property type="match status" value="1"/>
</dbReference>
<dbReference type="OrthoDB" id="9802263at2"/>
<dbReference type="PANTHER" id="PTHR43436:SF1">
    <property type="entry name" value="TRANSCRIPTIONAL REGULATORY PROTEIN"/>
    <property type="match status" value="1"/>
</dbReference>
<dbReference type="InterPro" id="IPR018062">
    <property type="entry name" value="HTH_AraC-typ_CS"/>
</dbReference>
<dbReference type="PANTHER" id="PTHR43436">
    <property type="entry name" value="ARAC-FAMILY TRANSCRIPTIONAL REGULATOR"/>
    <property type="match status" value="1"/>
</dbReference>
<name>A0A2R8A7L0_9RHOB</name>
<gene>
    <name evidence="5" type="primary">exsA</name>
    <name evidence="5" type="ORF">POI8812_00315</name>
</gene>
<dbReference type="Pfam" id="PF12833">
    <property type="entry name" value="HTH_18"/>
    <property type="match status" value="1"/>
</dbReference>
<dbReference type="RefSeq" id="WP_108780764.1">
    <property type="nucleotide sequence ID" value="NZ_OMKW01000001.1"/>
</dbReference>
<organism evidence="5 6">
    <name type="scientific">Pontivivens insulae</name>
    <dbReference type="NCBI Taxonomy" id="1639689"/>
    <lineage>
        <taxon>Bacteria</taxon>
        <taxon>Pseudomonadati</taxon>
        <taxon>Pseudomonadota</taxon>
        <taxon>Alphaproteobacteria</taxon>
        <taxon>Rhodobacterales</taxon>
        <taxon>Paracoccaceae</taxon>
        <taxon>Pontivivens</taxon>
    </lineage>
</organism>
<keyword evidence="6" id="KW-1185">Reference proteome</keyword>
<evidence type="ECO:0000256" key="1">
    <source>
        <dbReference type="ARBA" id="ARBA00023015"/>
    </source>
</evidence>
<sequence>MQVEEFYAEVSAYLDAQSAREGFIPLPVRNIGLVRTVQSKRNDGAIFAPVLALVLNGRKDALYGSRSVAYGAGDLLIIGQTAPILASSVTATPNDPFVALYVEIDLQLVRSLAGEVGALDTDDSPARGVEVGAADAELVAAMARLFRLHSDPIAEQALAGSTLREVLFHALRSRHGGNLRQMMNIDSKASRIARAIVHIRKEYRSQIRATDLAAIAGMSASVFYENFREVTANSPLQFQKDLRLLEARDLLVQARQPVSQIAYEVGYDSAAQFSREFTRKFGGSPRSFLGGASQ</sequence>
<dbReference type="Pfam" id="PF06719">
    <property type="entry name" value="AraC_N"/>
    <property type="match status" value="1"/>
</dbReference>
<keyword evidence="1" id="KW-0805">Transcription regulation</keyword>
<dbReference type="InterPro" id="IPR018060">
    <property type="entry name" value="HTH_AraC"/>
</dbReference>
<evidence type="ECO:0000256" key="2">
    <source>
        <dbReference type="ARBA" id="ARBA00023125"/>
    </source>
</evidence>
<feature type="domain" description="HTH araC/xylS-type" evidence="4">
    <location>
        <begin position="193"/>
        <end position="291"/>
    </location>
</feature>